<dbReference type="Proteomes" id="UP000091857">
    <property type="component" value="Chromosome 17"/>
</dbReference>
<dbReference type="PANTHER" id="PTHR36729:SF2">
    <property type="entry name" value="EXPRESSED PROTEIN"/>
    <property type="match status" value="1"/>
</dbReference>
<dbReference type="EMBL" id="CM004403">
    <property type="protein sequence ID" value="OAY25317.1"/>
    <property type="molecule type" value="Genomic_DNA"/>
</dbReference>
<gene>
    <name evidence="2" type="ORF">MANES_17G084450v8</name>
</gene>
<evidence type="ECO:0000313" key="2">
    <source>
        <dbReference type="EMBL" id="OAY25317.1"/>
    </source>
</evidence>
<dbReference type="Pfam" id="PF24869">
    <property type="entry name" value="DUF7734"/>
    <property type="match status" value="1"/>
</dbReference>
<feature type="domain" description="DUF7734" evidence="1">
    <location>
        <begin position="79"/>
        <end position="165"/>
    </location>
</feature>
<organism evidence="2 3">
    <name type="scientific">Manihot esculenta</name>
    <name type="common">Cassava</name>
    <name type="synonym">Jatropha manihot</name>
    <dbReference type="NCBI Taxonomy" id="3983"/>
    <lineage>
        <taxon>Eukaryota</taxon>
        <taxon>Viridiplantae</taxon>
        <taxon>Streptophyta</taxon>
        <taxon>Embryophyta</taxon>
        <taxon>Tracheophyta</taxon>
        <taxon>Spermatophyta</taxon>
        <taxon>Magnoliopsida</taxon>
        <taxon>eudicotyledons</taxon>
        <taxon>Gunneridae</taxon>
        <taxon>Pentapetalae</taxon>
        <taxon>rosids</taxon>
        <taxon>fabids</taxon>
        <taxon>Malpighiales</taxon>
        <taxon>Euphorbiaceae</taxon>
        <taxon>Crotonoideae</taxon>
        <taxon>Manihoteae</taxon>
        <taxon>Manihot</taxon>
    </lineage>
</organism>
<name>A0A2C9U6D6_MANES</name>
<protein>
    <recommendedName>
        <fullName evidence="1">DUF7734 domain-containing protein</fullName>
    </recommendedName>
</protein>
<proteinExistence type="predicted"/>
<sequence length="169" mass="19081">MLKRTGKCAVSSSRLPNLAKLSPPPLHTTLHSIPKIRGIKLSTQEQVSNIRCRARRRVRYEEDDDEKEDDGYGYNEEIALLENYTQSAREEVLLVHAIVDDQEVEVLIFKGFSSSLSYETSPDPSRSVLPATAVIKSIDRVKGPFDPSNIEYIEKALTWEAFKARFASP</sequence>
<dbReference type="AlphaFoldDB" id="A0A2C9U6D6"/>
<dbReference type="STRING" id="3983.A0A2C9U6D6"/>
<dbReference type="Gramene" id="Manes.17G084450.2.v8.1">
    <property type="protein sequence ID" value="Manes.17G084450.2.v8.1.CDS"/>
    <property type="gene ID" value="Manes.17G084450.v8.1"/>
</dbReference>
<reference evidence="3" key="1">
    <citation type="journal article" date="2016" name="Nat. Biotechnol.">
        <title>Sequencing wild and cultivated cassava and related species reveals extensive interspecific hybridization and genetic diversity.</title>
        <authorList>
            <person name="Bredeson J.V."/>
            <person name="Lyons J.B."/>
            <person name="Prochnik S.E."/>
            <person name="Wu G.A."/>
            <person name="Ha C.M."/>
            <person name="Edsinger-Gonzales E."/>
            <person name="Grimwood J."/>
            <person name="Schmutz J."/>
            <person name="Rabbi I.Y."/>
            <person name="Egesi C."/>
            <person name="Nauluvula P."/>
            <person name="Lebot V."/>
            <person name="Ndunguru J."/>
            <person name="Mkamilo G."/>
            <person name="Bart R.S."/>
            <person name="Setter T.L."/>
            <person name="Gleadow R.M."/>
            <person name="Kulakow P."/>
            <person name="Ferguson M.E."/>
            <person name="Rounsley S."/>
            <person name="Rokhsar D.S."/>
        </authorList>
    </citation>
    <scope>NUCLEOTIDE SEQUENCE [LARGE SCALE GENOMIC DNA]</scope>
    <source>
        <strain evidence="3">cv. AM560-2</strain>
    </source>
</reference>
<accession>A0A2C9U6D6</accession>
<comment type="caution">
    <text evidence="2">The sequence shown here is derived from an EMBL/GenBank/DDBJ whole genome shotgun (WGS) entry which is preliminary data.</text>
</comment>
<dbReference type="PANTHER" id="PTHR36729">
    <property type="entry name" value="EXPRESSED PROTEIN"/>
    <property type="match status" value="1"/>
</dbReference>
<evidence type="ECO:0000313" key="3">
    <source>
        <dbReference type="Proteomes" id="UP000091857"/>
    </source>
</evidence>
<keyword evidence="3" id="KW-1185">Reference proteome</keyword>
<evidence type="ECO:0000259" key="1">
    <source>
        <dbReference type="Pfam" id="PF24869"/>
    </source>
</evidence>
<dbReference type="InterPro" id="IPR056636">
    <property type="entry name" value="DUF7734"/>
</dbReference>
<dbReference type="OMA" id="CLSYRTS"/>